<evidence type="ECO:0000256" key="10">
    <source>
        <dbReference type="ARBA" id="ARBA00023157"/>
    </source>
</evidence>
<accession>A0AA35ITY5</accession>
<organism evidence="15 16">
    <name type="scientific">Saccharomyces mikatae IFO 1815</name>
    <dbReference type="NCBI Taxonomy" id="226126"/>
    <lineage>
        <taxon>Eukaryota</taxon>
        <taxon>Fungi</taxon>
        <taxon>Dikarya</taxon>
        <taxon>Ascomycota</taxon>
        <taxon>Saccharomycotina</taxon>
        <taxon>Saccharomycetes</taxon>
        <taxon>Saccharomycetales</taxon>
        <taxon>Saccharomycetaceae</taxon>
        <taxon>Saccharomyces</taxon>
    </lineage>
</organism>
<feature type="transmembrane region" description="Helical" evidence="12">
    <location>
        <begin position="1027"/>
        <end position="1050"/>
    </location>
</feature>
<evidence type="ECO:0000256" key="11">
    <source>
        <dbReference type="ARBA" id="ARBA00023180"/>
    </source>
</evidence>
<evidence type="ECO:0000259" key="14">
    <source>
        <dbReference type="PROSITE" id="PS50156"/>
    </source>
</evidence>
<dbReference type="GeneID" id="80921790"/>
<dbReference type="SUPFAM" id="SSF82866">
    <property type="entry name" value="Multidrug efflux transporter AcrB transmembrane domain"/>
    <property type="match status" value="2"/>
</dbReference>
<reference evidence="15" key="1">
    <citation type="submission" date="2022-10" db="EMBL/GenBank/DDBJ databases">
        <authorList>
            <person name="Byrne P K."/>
        </authorList>
    </citation>
    <scope>NUCLEOTIDE SEQUENCE</scope>
    <source>
        <strain evidence="15">IFO1815</strain>
    </source>
</reference>
<feature type="domain" description="SSD" evidence="14">
    <location>
        <begin position="557"/>
        <end position="717"/>
    </location>
</feature>
<dbReference type="AlphaFoldDB" id="A0AA35ITY5"/>
<dbReference type="GO" id="GO:0012505">
    <property type="term" value="C:endomembrane system"/>
    <property type="evidence" value="ECO:0007669"/>
    <property type="project" value="UniProtKB-SubCell"/>
</dbReference>
<dbReference type="Pfam" id="PF22314">
    <property type="entry name" value="NPC1_MLD"/>
    <property type="match status" value="1"/>
</dbReference>
<dbReference type="PANTHER" id="PTHR45727:SF2">
    <property type="entry name" value="NPC INTRACELLULAR CHOLESTEROL TRANSPORTER 1"/>
    <property type="match status" value="1"/>
</dbReference>
<dbReference type="InterPro" id="IPR000731">
    <property type="entry name" value="SSD"/>
</dbReference>
<evidence type="ECO:0000256" key="6">
    <source>
        <dbReference type="ARBA" id="ARBA00022989"/>
    </source>
</evidence>
<keyword evidence="16" id="KW-1185">Reference proteome</keyword>
<feature type="transmembrane region" description="Helical" evidence="12">
    <location>
        <begin position="751"/>
        <end position="770"/>
    </location>
</feature>
<dbReference type="InterPro" id="IPR053958">
    <property type="entry name" value="HMGCR/SNAP/NPC1-like_SSD"/>
</dbReference>
<evidence type="ECO:0000256" key="4">
    <source>
        <dbReference type="ARBA" id="ARBA00022692"/>
    </source>
</evidence>
<feature type="transmembrane region" description="Helical" evidence="12">
    <location>
        <begin position="585"/>
        <end position="609"/>
    </location>
</feature>
<dbReference type="RefSeq" id="XP_056079982.1">
    <property type="nucleotide sequence ID" value="XM_056226244.1"/>
</dbReference>
<keyword evidence="11" id="KW-0325">Glycoprotein</keyword>
<keyword evidence="8" id="KW-0443">Lipid metabolism</keyword>
<dbReference type="GO" id="GO:0015918">
    <property type="term" value="P:sterol transport"/>
    <property type="evidence" value="ECO:0007669"/>
    <property type="project" value="TreeGrafter"/>
</dbReference>
<evidence type="ECO:0000256" key="3">
    <source>
        <dbReference type="ARBA" id="ARBA00022448"/>
    </source>
</evidence>
<dbReference type="InterPro" id="IPR032190">
    <property type="entry name" value="NPC1_N"/>
</dbReference>
<keyword evidence="10" id="KW-1015">Disulfide bond</keyword>
<evidence type="ECO:0000256" key="7">
    <source>
        <dbReference type="ARBA" id="ARBA00023055"/>
    </source>
</evidence>
<comment type="similarity">
    <text evidence="2">Belongs to the patched family.</text>
</comment>
<name>A0AA35ITY5_SACMI</name>
<gene>
    <name evidence="15" type="primary">SMKI16G1620</name>
    <name evidence="15" type="ORF">SMKI_16G1620</name>
</gene>
<dbReference type="Proteomes" id="UP001161438">
    <property type="component" value="Chromosome 16"/>
</dbReference>
<dbReference type="InterPro" id="IPR053956">
    <property type="entry name" value="NPC1_MLD"/>
</dbReference>
<sequence length="1170" mass="132031">MNILWIVALVVQLIHAVHATATCAMYGNCGKKSIFGSELPCPVQPSFKPPILSDETSKLLVEVCGEEWREVRQVCCSKDQVLALRDNLQKAQPLISSCPACLKNFNNLFCHFTCASNQGTFINITKVEKSNEDKTIVAELDFFMNSSWASEFYDSCKNIKFSATNGYAMDLIGGGAKNYSEFLKFLGDAKPMLGGSPFQINYKYELPEEENGWQEFNDEVYSCDDAHYKCACSDCQESCPSLDPLKNDTCKVGSIPCFSFSVVIFYTICALSAATWYCLYKKKENGAMIVDDDILPESGSLDDSDTNVFENFNNERNSFNHKLASRFSKVAKFSVENPCKILTATAFSIFAFGFIIFRYGTLETDPINLWVSKNSEKFKEKEYFDSNFGPFYGVEQIFVVNETGPVLSYDTLDWWFDVEHYITEELLSSESIGYQDLCFRPTEDSTCVIESFTQYFQGVLPNKDSWKRDLQECGKFPVNCLPTFQQPLKTNLLFSDNDMLKAHAFVVTLLLSNHTESANTWEEKLEKYLLDLKIPEGLRISFNTEISLEKELNNNNDISTVAVSYLMMFLYATWALRRKNGETRLLLGVSGLLIVLASIISAAGFLTLFGLKSTLIIAEVIPFLILAIGIDNIFLITHEYDRNCEQKPEYSIDERIVSAIGRISPSIFMSLLCQTGCFLIAAFVTMPAVHNFAVYSTVSVIFNGVLQLTAYISILSLYEKRFNYERVAGNEDTAESSLKKFYFEILTQKKLIITVFSVWFFISLIFLPGIEFGLDQTLAVPQDSYLVDYFKDVYRFLNEGPPVFMVVKNLDLTKRQNQQKVCGKFTTCERDSLANVLEQERHRSTLTEPLANWLDDYLMFLNPQLDQCCRLKRGTDEVCPPSFPSGRCETCFPQGTWNYNMSGFPEGKDFMEYLSIWINAPSDPCPLGGRAPYSTSLVYNETGVSASVFRTAHRPLRSQRDFIQAYNDGVRISASFPELDMFAYSPFYIFFVQYQTLRSLTLKLIGSAIVLIFSISSVFLQNVRSSFLLALVVTMIIVDIGALMVLLGISLNAVSLVNLIICVGLAVEFCVHIVRSFTVVTSETKRDGNSRVLYSLNTVGESVIKGITLTKFIGVCVLAFAQSKIFDIFYFRMWFTLIIVAALHALLFLPALLSLFGGESIRDDSLEVEN</sequence>
<evidence type="ECO:0000256" key="12">
    <source>
        <dbReference type="SAM" id="Phobius"/>
    </source>
</evidence>
<feature type="transmembrane region" description="Helical" evidence="12">
    <location>
        <begin position="1000"/>
        <end position="1020"/>
    </location>
</feature>
<feature type="transmembrane region" description="Helical" evidence="12">
    <location>
        <begin position="667"/>
        <end position="686"/>
    </location>
</feature>
<keyword evidence="4 12" id="KW-0812">Transmembrane</keyword>
<dbReference type="GO" id="GO:0016020">
    <property type="term" value="C:membrane"/>
    <property type="evidence" value="ECO:0007669"/>
    <property type="project" value="TreeGrafter"/>
</dbReference>
<evidence type="ECO:0000313" key="15">
    <source>
        <dbReference type="EMBL" id="CAI4036865.1"/>
    </source>
</evidence>
<evidence type="ECO:0000256" key="5">
    <source>
        <dbReference type="ARBA" id="ARBA00022729"/>
    </source>
</evidence>
<keyword evidence="5 13" id="KW-0732">Signal</keyword>
<feature type="transmembrane region" description="Helical" evidence="12">
    <location>
        <begin position="341"/>
        <end position="360"/>
    </location>
</feature>
<dbReference type="FunFam" id="1.20.1640.10:FF:000008">
    <property type="entry name" value="NPC intracellular cholesterol transporter 1"/>
    <property type="match status" value="1"/>
</dbReference>
<evidence type="ECO:0000313" key="16">
    <source>
        <dbReference type="Proteomes" id="UP001161438"/>
    </source>
</evidence>
<dbReference type="Pfam" id="PF16414">
    <property type="entry name" value="NPC1_N"/>
    <property type="match status" value="1"/>
</dbReference>
<dbReference type="PANTHER" id="PTHR45727">
    <property type="entry name" value="NPC INTRACELLULAR CHOLESTEROL TRANSPORTER 1"/>
    <property type="match status" value="1"/>
</dbReference>
<keyword evidence="7" id="KW-0445">Lipid transport</keyword>
<keyword evidence="6 12" id="KW-1133">Transmembrane helix</keyword>
<dbReference type="GO" id="GO:0006629">
    <property type="term" value="P:lipid metabolic process"/>
    <property type="evidence" value="ECO:0007669"/>
    <property type="project" value="UniProtKB-KW"/>
</dbReference>
<evidence type="ECO:0000256" key="2">
    <source>
        <dbReference type="ARBA" id="ARBA00005585"/>
    </source>
</evidence>
<comment type="subcellular location">
    <subcellularLocation>
        <location evidence="1">Endomembrane system</location>
        <topology evidence="1">Multi-pass membrane protein</topology>
    </subcellularLocation>
</comment>
<keyword evidence="9 12" id="KW-0472">Membrane</keyword>
<proteinExistence type="inferred from homology"/>
<feature type="signal peptide" evidence="13">
    <location>
        <begin position="1"/>
        <end position="19"/>
    </location>
</feature>
<feature type="transmembrane region" description="Helical" evidence="12">
    <location>
        <begin position="1133"/>
        <end position="1156"/>
    </location>
</feature>
<evidence type="ECO:0000256" key="9">
    <source>
        <dbReference type="ARBA" id="ARBA00023136"/>
    </source>
</evidence>
<keyword evidence="3" id="KW-0813">Transport</keyword>
<feature type="transmembrane region" description="Helical" evidence="12">
    <location>
        <begin position="692"/>
        <end position="718"/>
    </location>
</feature>
<evidence type="ECO:0000256" key="1">
    <source>
        <dbReference type="ARBA" id="ARBA00004127"/>
    </source>
</evidence>
<dbReference type="PROSITE" id="PS50156">
    <property type="entry name" value="SSD"/>
    <property type="match status" value="1"/>
</dbReference>
<feature type="chain" id="PRO_5041466235" description="SSD domain-containing protein" evidence="13">
    <location>
        <begin position="20"/>
        <end position="1170"/>
    </location>
</feature>
<dbReference type="Gene3D" id="1.20.1640.10">
    <property type="entry name" value="Multidrug efflux transporter AcrB transmembrane domain"/>
    <property type="match status" value="2"/>
</dbReference>
<feature type="transmembrane region" description="Helical" evidence="12">
    <location>
        <begin position="615"/>
        <end position="637"/>
    </location>
</feature>
<protein>
    <recommendedName>
        <fullName evidence="14">SSD domain-containing protein</fullName>
    </recommendedName>
</protein>
<dbReference type="GO" id="GO:0032934">
    <property type="term" value="F:sterol binding"/>
    <property type="evidence" value="ECO:0007669"/>
    <property type="project" value="TreeGrafter"/>
</dbReference>
<dbReference type="FunFam" id="1.20.1640.10:FF:000029">
    <property type="entry name" value="Putative Patched sphingolipid transporter"/>
    <property type="match status" value="1"/>
</dbReference>
<evidence type="ECO:0000256" key="13">
    <source>
        <dbReference type="SAM" id="SignalP"/>
    </source>
</evidence>
<feature type="transmembrane region" description="Helical" evidence="12">
    <location>
        <begin position="1056"/>
        <end position="1081"/>
    </location>
</feature>
<feature type="transmembrane region" description="Helical" evidence="12">
    <location>
        <begin position="558"/>
        <end position="576"/>
    </location>
</feature>
<feature type="transmembrane region" description="Helical" evidence="12">
    <location>
        <begin position="258"/>
        <end position="279"/>
    </location>
</feature>
<dbReference type="Pfam" id="PF12349">
    <property type="entry name" value="Sterol-sensing"/>
    <property type="match status" value="1"/>
</dbReference>
<dbReference type="EMBL" id="OX365772">
    <property type="protein sequence ID" value="CAI4036865.1"/>
    <property type="molecule type" value="Genomic_DNA"/>
</dbReference>
<evidence type="ECO:0000256" key="8">
    <source>
        <dbReference type="ARBA" id="ARBA00023098"/>
    </source>
</evidence>